<reference evidence="2" key="1">
    <citation type="submission" date="2018-05" db="EMBL/GenBank/DDBJ databases">
        <title>Complete Genome Sequence of Methylobacterium sp. 17SD2-17.</title>
        <authorList>
            <person name="Srinivasan S."/>
        </authorList>
    </citation>
    <scope>NUCLEOTIDE SEQUENCE [LARGE SCALE GENOMIC DNA]</scope>
    <source>
        <strain evidence="2">17SD2-17</strain>
    </source>
</reference>
<dbReference type="EMBL" id="CP029550">
    <property type="protein sequence ID" value="AWN39964.1"/>
    <property type="molecule type" value="Genomic_DNA"/>
</dbReference>
<name>A0A2U8W1J8_9HYPH</name>
<organism evidence="1 2">
    <name type="scientific">Methylobacterium durans</name>
    <dbReference type="NCBI Taxonomy" id="2202825"/>
    <lineage>
        <taxon>Bacteria</taxon>
        <taxon>Pseudomonadati</taxon>
        <taxon>Pseudomonadota</taxon>
        <taxon>Alphaproteobacteria</taxon>
        <taxon>Hyphomicrobiales</taxon>
        <taxon>Methylobacteriaceae</taxon>
        <taxon>Methylobacterium</taxon>
    </lineage>
</organism>
<gene>
    <name evidence="1" type="ORF">DK389_04670</name>
</gene>
<protein>
    <submittedName>
        <fullName evidence="1">Uncharacterized protein</fullName>
    </submittedName>
</protein>
<evidence type="ECO:0000313" key="2">
    <source>
        <dbReference type="Proteomes" id="UP000245926"/>
    </source>
</evidence>
<accession>A0A2U8W1J8</accession>
<sequence>MNAPLASSRFQAVEDIPHGSPEMTRECLAELLWQISTRATVALNSLDLGDDFGLTRSMRCLAAEVDTALGLLVQIKAETIRERERQQAHNSDEVAA</sequence>
<evidence type="ECO:0000313" key="1">
    <source>
        <dbReference type="EMBL" id="AWN39964.1"/>
    </source>
</evidence>
<dbReference type="OrthoDB" id="7998837at2"/>
<keyword evidence="2" id="KW-1185">Reference proteome</keyword>
<dbReference type="RefSeq" id="WP_109887709.1">
    <property type="nucleotide sequence ID" value="NZ_CP029550.1"/>
</dbReference>
<dbReference type="AlphaFoldDB" id="A0A2U8W1J8"/>
<dbReference type="KEGG" id="mets:DK389_04670"/>
<proteinExistence type="predicted"/>
<dbReference type="Proteomes" id="UP000245926">
    <property type="component" value="Chromosome"/>
</dbReference>